<evidence type="ECO:0000256" key="15">
    <source>
        <dbReference type="SAM" id="MobiDB-lite"/>
    </source>
</evidence>
<feature type="region of interest" description="Disordered" evidence="15">
    <location>
        <begin position="1"/>
        <end position="40"/>
    </location>
</feature>
<dbReference type="InterPro" id="IPR015876">
    <property type="entry name" value="Acyl-CoA_DS"/>
</dbReference>
<dbReference type="InterPro" id="IPR001522">
    <property type="entry name" value="FADS-1_CS"/>
</dbReference>
<evidence type="ECO:0000256" key="10">
    <source>
        <dbReference type="ARBA" id="ARBA00023004"/>
    </source>
</evidence>
<dbReference type="SMART" id="SM01117">
    <property type="entry name" value="Cyt-b5"/>
    <property type="match status" value="1"/>
</dbReference>
<gene>
    <name evidence="18" type="ORF">EVG20_g5120</name>
</gene>
<feature type="transmembrane region" description="Helical" evidence="16">
    <location>
        <begin position="195"/>
        <end position="219"/>
    </location>
</feature>
<evidence type="ECO:0000256" key="13">
    <source>
        <dbReference type="ARBA" id="ARBA00023160"/>
    </source>
</evidence>
<keyword evidence="14" id="KW-0249">Electron transport</keyword>
<name>A0A4Y9YWC9_9AGAM</name>
<dbReference type="PANTHER" id="PTHR11351:SF31">
    <property type="entry name" value="DESATURASE 1, ISOFORM A-RELATED"/>
    <property type="match status" value="1"/>
</dbReference>
<comment type="caution">
    <text evidence="18">The sequence shown here is derived from an EMBL/GenBank/DDBJ whole genome shotgun (WGS) entry which is preliminary data.</text>
</comment>
<dbReference type="InterPro" id="IPR018506">
    <property type="entry name" value="Cyt_B5_heme-BS"/>
</dbReference>
<keyword evidence="5 16" id="KW-0812">Transmembrane</keyword>
<dbReference type="InterPro" id="IPR001199">
    <property type="entry name" value="Cyt_B5-like_heme/steroid-bd"/>
</dbReference>
<dbReference type="PROSITE" id="PS00476">
    <property type="entry name" value="FATTY_ACID_DESATUR_1"/>
    <property type="match status" value="1"/>
</dbReference>
<evidence type="ECO:0000256" key="3">
    <source>
        <dbReference type="ARBA" id="ARBA00022516"/>
    </source>
</evidence>
<dbReference type="Proteomes" id="UP000298327">
    <property type="component" value="Unassembled WGS sequence"/>
</dbReference>
<feature type="transmembrane region" description="Helical" evidence="16">
    <location>
        <begin position="83"/>
        <end position="104"/>
    </location>
</feature>
<keyword evidence="13 14" id="KW-0275">Fatty acid biosynthesis</keyword>
<dbReference type="EMBL" id="SEOQ01000290">
    <property type="protein sequence ID" value="TFY65973.1"/>
    <property type="molecule type" value="Genomic_DNA"/>
</dbReference>
<proteinExistence type="inferred from homology"/>
<dbReference type="PIRSF" id="PIRSF000345">
    <property type="entry name" value="OLE1"/>
    <property type="match status" value="1"/>
</dbReference>
<dbReference type="GO" id="GO:0004768">
    <property type="term" value="F:stearoyl-CoA 9-desaturase activity"/>
    <property type="evidence" value="ECO:0007669"/>
    <property type="project" value="UniProtKB-UniRule"/>
</dbReference>
<feature type="domain" description="Cytochrome b5 heme-binding" evidence="17">
    <location>
        <begin position="367"/>
        <end position="426"/>
    </location>
</feature>
<dbReference type="PANTHER" id="PTHR11351">
    <property type="entry name" value="ACYL-COA DESATURASE"/>
    <property type="match status" value="1"/>
</dbReference>
<dbReference type="Pfam" id="PF00173">
    <property type="entry name" value="Cyt-b5"/>
    <property type="match status" value="1"/>
</dbReference>
<evidence type="ECO:0000256" key="12">
    <source>
        <dbReference type="ARBA" id="ARBA00023136"/>
    </source>
</evidence>
<keyword evidence="12 16" id="KW-0472">Membrane</keyword>
<dbReference type="PROSITE" id="PS50255">
    <property type="entry name" value="CYTOCHROME_B5_2"/>
    <property type="match status" value="1"/>
</dbReference>
<dbReference type="PROSITE" id="PS00191">
    <property type="entry name" value="CYTOCHROME_B5_1"/>
    <property type="match status" value="1"/>
</dbReference>
<keyword evidence="19" id="KW-1185">Reference proteome</keyword>
<keyword evidence="11 14" id="KW-0443">Lipid metabolism</keyword>
<comment type="catalytic activity">
    <reaction evidence="14">
        <text>octadecanoyl-CoA + 2 Fe(II)-[cytochrome b5] + O2 + 2 H(+) = (9Z)-octadecenoyl-CoA + 2 Fe(III)-[cytochrome b5] + 2 H2O</text>
        <dbReference type="Rhea" id="RHEA:19721"/>
        <dbReference type="Rhea" id="RHEA-COMP:10438"/>
        <dbReference type="Rhea" id="RHEA-COMP:10439"/>
        <dbReference type="ChEBI" id="CHEBI:15377"/>
        <dbReference type="ChEBI" id="CHEBI:15378"/>
        <dbReference type="ChEBI" id="CHEBI:15379"/>
        <dbReference type="ChEBI" id="CHEBI:29033"/>
        <dbReference type="ChEBI" id="CHEBI:29034"/>
        <dbReference type="ChEBI" id="CHEBI:57387"/>
        <dbReference type="ChEBI" id="CHEBI:57394"/>
        <dbReference type="EC" id="1.14.19.1"/>
    </reaction>
</comment>
<evidence type="ECO:0000256" key="4">
    <source>
        <dbReference type="ARBA" id="ARBA00022617"/>
    </source>
</evidence>
<evidence type="ECO:0000256" key="5">
    <source>
        <dbReference type="ARBA" id="ARBA00022692"/>
    </source>
</evidence>
<reference evidence="18 19" key="1">
    <citation type="submission" date="2019-02" db="EMBL/GenBank/DDBJ databases">
        <title>Genome sequencing of the rare red list fungi Dentipellis fragilis.</title>
        <authorList>
            <person name="Buettner E."/>
            <person name="Kellner H."/>
        </authorList>
    </citation>
    <scope>NUCLEOTIDE SEQUENCE [LARGE SCALE GENOMIC DNA]</scope>
    <source>
        <strain evidence="18 19">DSM 105465</strain>
    </source>
</reference>
<sequence>MEANASDQDPQLRRPSSERGRKSLHRPAAADHGTQDSRGSSFRGIPIKPLLLRIRWFNLAIVTLLPLLAFYGACTTKLEWQTLLFCMWCYLLNMLGITAGYHRLWSHRSYNATVPLQYFLAIIGGGAIQGSVRWWARGHRSHHRYTDTHLDPYGAQNGFWYTHIGWMLVKPTVKPGGTDVSDLLRNPIVAWQHRWYFYIAFLFGLILPTCIPGCIWGDWRGGFFYAGCMRLTCVHHSVFSVNSVAHWFGETTYDDRLTPRDHFVTALLTLGEGYHNFHHQFPMDYRNAVKWYQYDPTKWFIALCAYLGLASHLKVFPDEEVRMGQLTMQLKQLKKEQDRLRPPPDPKDLPVIDWDEFQARAASHPLILVSGFIHDASHFLDDHPGGRALLMSYRGKDATPAFFGGVYNHSNAAHNLLAGMRVGVLRGGVEHVSEAAIPPWMRLQIIDRTASLGEGRDGGVLESPGTCATDGP</sequence>
<dbReference type="CDD" id="cd03505">
    <property type="entry name" value="Delta9-FADS-like"/>
    <property type="match status" value="1"/>
</dbReference>
<dbReference type="InterPro" id="IPR005804">
    <property type="entry name" value="FA_desaturase_dom"/>
</dbReference>
<evidence type="ECO:0000256" key="2">
    <source>
        <dbReference type="ARBA" id="ARBA00009295"/>
    </source>
</evidence>
<evidence type="ECO:0000256" key="11">
    <source>
        <dbReference type="ARBA" id="ARBA00023098"/>
    </source>
</evidence>
<feature type="transmembrane region" description="Helical" evidence="16">
    <location>
        <begin position="54"/>
        <end position="71"/>
    </location>
</feature>
<evidence type="ECO:0000256" key="14">
    <source>
        <dbReference type="PIRNR" id="PIRNR000345"/>
    </source>
</evidence>
<keyword evidence="6 14" id="KW-0479">Metal-binding</keyword>
<keyword evidence="7 14" id="KW-0276">Fatty acid metabolism</keyword>
<evidence type="ECO:0000256" key="16">
    <source>
        <dbReference type="SAM" id="Phobius"/>
    </source>
</evidence>
<dbReference type="InterPro" id="IPR009160">
    <property type="entry name" value="Acyl-CoA_deSatase_haem/ster-bd"/>
</dbReference>
<comment type="function">
    <text evidence="14">Stearoyl-CoA desaturase that utilizes O(2) and electrons from reduced cytochrome b5 to introduce the first double bond into saturated fatty acyl-CoA substrates.</text>
</comment>
<keyword evidence="14" id="KW-0813">Transport</keyword>
<dbReference type="InterPro" id="IPR036400">
    <property type="entry name" value="Cyt_B5-like_heme/steroid_sf"/>
</dbReference>
<evidence type="ECO:0000256" key="7">
    <source>
        <dbReference type="ARBA" id="ARBA00022832"/>
    </source>
</evidence>
<evidence type="ECO:0000313" key="18">
    <source>
        <dbReference type="EMBL" id="TFY65973.1"/>
    </source>
</evidence>
<dbReference type="GO" id="GO:0020037">
    <property type="term" value="F:heme binding"/>
    <property type="evidence" value="ECO:0007669"/>
    <property type="project" value="InterPro"/>
</dbReference>
<dbReference type="GO" id="GO:0006636">
    <property type="term" value="P:unsaturated fatty acid biosynthetic process"/>
    <property type="evidence" value="ECO:0007669"/>
    <property type="project" value="UniProtKB-UniRule"/>
</dbReference>
<dbReference type="PRINTS" id="PR00363">
    <property type="entry name" value="CYTOCHROMEB5"/>
</dbReference>
<dbReference type="Gene3D" id="3.10.120.10">
    <property type="entry name" value="Cytochrome b5-like heme/steroid binding domain"/>
    <property type="match status" value="1"/>
</dbReference>
<keyword evidence="8 16" id="KW-1133">Transmembrane helix</keyword>
<accession>A0A4Y9YWC9</accession>
<dbReference type="GO" id="GO:0005506">
    <property type="term" value="F:iron ion binding"/>
    <property type="evidence" value="ECO:0007669"/>
    <property type="project" value="TreeGrafter"/>
</dbReference>
<protein>
    <recommendedName>
        <fullName evidence="14">Acyl-CoA desaturase</fullName>
        <ecNumber evidence="14">1.14.19.1</ecNumber>
    </recommendedName>
</protein>
<evidence type="ECO:0000256" key="1">
    <source>
        <dbReference type="ARBA" id="ARBA00004141"/>
    </source>
</evidence>
<evidence type="ECO:0000313" key="19">
    <source>
        <dbReference type="Proteomes" id="UP000298327"/>
    </source>
</evidence>
<evidence type="ECO:0000256" key="8">
    <source>
        <dbReference type="ARBA" id="ARBA00022989"/>
    </source>
</evidence>
<comment type="cofactor">
    <cofactor evidence="14">
        <name>Fe(2+)</name>
        <dbReference type="ChEBI" id="CHEBI:29033"/>
    </cofactor>
    <text evidence="14">Expected to bind 2 Fe(2+) ions per subunit.</text>
</comment>
<dbReference type="AlphaFoldDB" id="A0A4Y9YWC9"/>
<dbReference type="GO" id="GO:0005789">
    <property type="term" value="C:endoplasmic reticulum membrane"/>
    <property type="evidence" value="ECO:0007669"/>
    <property type="project" value="TreeGrafter"/>
</dbReference>
<organism evidence="18 19">
    <name type="scientific">Dentipellis fragilis</name>
    <dbReference type="NCBI Taxonomy" id="205917"/>
    <lineage>
        <taxon>Eukaryota</taxon>
        <taxon>Fungi</taxon>
        <taxon>Dikarya</taxon>
        <taxon>Basidiomycota</taxon>
        <taxon>Agaricomycotina</taxon>
        <taxon>Agaricomycetes</taxon>
        <taxon>Russulales</taxon>
        <taxon>Hericiaceae</taxon>
        <taxon>Dentipellis</taxon>
    </lineage>
</organism>
<dbReference type="SUPFAM" id="SSF55856">
    <property type="entry name" value="Cytochrome b5-like heme/steroid binding domain"/>
    <property type="match status" value="1"/>
</dbReference>
<dbReference type="OrthoDB" id="10260134at2759"/>
<keyword evidence="9 14" id="KW-0560">Oxidoreductase</keyword>
<keyword evidence="4 14" id="KW-0349">Heme</keyword>
<dbReference type="PRINTS" id="PR00075">
    <property type="entry name" value="FACDDSATRASE"/>
</dbReference>
<feature type="transmembrane region" description="Helical" evidence="16">
    <location>
        <begin position="116"/>
        <end position="136"/>
    </location>
</feature>
<keyword evidence="10 14" id="KW-0408">Iron</keyword>
<dbReference type="EC" id="1.14.19.1" evidence="14"/>
<comment type="subcellular location">
    <subcellularLocation>
        <location evidence="1">Membrane</location>
        <topology evidence="1">Multi-pass membrane protein</topology>
    </subcellularLocation>
</comment>
<keyword evidence="3 14" id="KW-0444">Lipid biosynthesis</keyword>
<dbReference type="Pfam" id="PF00487">
    <property type="entry name" value="FA_desaturase"/>
    <property type="match status" value="1"/>
</dbReference>
<feature type="compositionally biased region" description="Basic and acidic residues" evidence="15">
    <location>
        <begin position="10"/>
        <end position="21"/>
    </location>
</feature>
<comment type="similarity">
    <text evidence="2 14">Belongs to the fatty acid desaturase type 1 family.</text>
</comment>
<dbReference type="STRING" id="205917.A0A4Y9YWC9"/>
<evidence type="ECO:0000256" key="9">
    <source>
        <dbReference type="ARBA" id="ARBA00023002"/>
    </source>
</evidence>
<evidence type="ECO:0000256" key="6">
    <source>
        <dbReference type="ARBA" id="ARBA00022723"/>
    </source>
</evidence>
<evidence type="ECO:0000259" key="17">
    <source>
        <dbReference type="PROSITE" id="PS50255"/>
    </source>
</evidence>